<keyword evidence="1" id="KW-1133">Transmembrane helix</keyword>
<dbReference type="EMBL" id="SLUI01000013">
    <property type="protein sequence ID" value="TCL35228.1"/>
    <property type="molecule type" value="Genomic_DNA"/>
</dbReference>
<organism evidence="2 3">
    <name type="scientific">Anaerospora hongkongensis</name>
    <dbReference type="NCBI Taxonomy" id="244830"/>
    <lineage>
        <taxon>Bacteria</taxon>
        <taxon>Bacillati</taxon>
        <taxon>Bacillota</taxon>
        <taxon>Negativicutes</taxon>
        <taxon>Selenomonadales</taxon>
        <taxon>Sporomusaceae</taxon>
        <taxon>Anaerospora</taxon>
    </lineage>
</organism>
<keyword evidence="3" id="KW-1185">Reference proteome</keyword>
<keyword evidence="1" id="KW-0812">Transmembrane</keyword>
<sequence length="401" mass="42790">MLAVLKIVATLAVIVIALNRKVKMGIAMLAGSAILFICSEPSIAKLTTAAWRTAASHSTWEILFALYFVMCLEYQFRTGGIIDGLMAAARSLLKSDRVLLAIMPAFLGFLPSLGGAIFSAPLVESASKPYSLSSETKTTINYWFRHVWEYTNPIFTGMLLASQISGLSLSSLISHMAWLTVLSAVIGWLVLISPLKENLTAANTAGNSAPASTGYHYLLLATAPIIANFILVVFVKLPASVSMAMVVGTMIFVLHQSLTDIRAMLVHALDSKLLGGIGGILFFQQILQQSGAINEIALLLHAVAIPPTVVIGIIAFVAGLLTGTSQGFVAIAFPFIAVMAPGDLTLAMISFVMGTAGQMLSPAHMCLLVTLDYFNADFFKTLRPVFVLNVIMIVAAYASIL</sequence>
<dbReference type="InterPro" id="IPR007294">
    <property type="entry name" value="DUF401"/>
</dbReference>
<dbReference type="RefSeq" id="WP_132082637.1">
    <property type="nucleotide sequence ID" value="NZ_DAMAKO010000014.1"/>
</dbReference>
<accession>A0A4V2Q897</accession>
<feature type="transmembrane region" description="Helical" evidence="1">
    <location>
        <begin position="98"/>
        <end position="123"/>
    </location>
</feature>
<feature type="transmembrane region" description="Helical" evidence="1">
    <location>
        <begin position="264"/>
        <end position="284"/>
    </location>
</feature>
<name>A0A4V2Q897_9FIRM</name>
<evidence type="ECO:0000313" key="3">
    <source>
        <dbReference type="Proteomes" id="UP000295063"/>
    </source>
</evidence>
<keyword evidence="1" id="KW-0472">Membrane</keyword>
<feature type="transmembrane region" description="Helical" evidence="1">
    <location>
        <begin position="296"/>
        <end position="321"/>
    </location>
</feature>
<feature type="transmembrane region" description="Helical" evidence="1">
    <location>
        <begin position="215"/>
        <end position="234"/>
    </location>
</feature>
<dbReference type="Pfam" id="PF04165">
    <property type="entry name" value="DUF401"/>
    <property type="match status" value="1"/>
</dbReference>
<protein>
    <recommendedName>
        <fullName evidence="4">DUF401 family protein</fullName>
    </recommendedName>
</protein>
<dbReference type="PANTHER" id="PTHR39556">
    <property type="entry name" value="PROTEIN, PUTATIVE-RELATED"/>
    <property type="match status" value="1"/>
</dbReference>
<evidence type="ECO:0008006" key="4">
    <source>
        <dbReference type="Google" id="ProtNLM"/>
    </source>
</evidence>
<dbReference type="OrthoDB" id="367235at2"/>
<gene>
    <name evidence="2" type="ORF">EV210_11369</name>
</gene>
<evidence type="ECO:0000256" key="1">
    <source>
        <dbReference type="SAM" id="Phobius"/>
    </source>
</evidence>
<feature type="transmembrane region" description="Helical" evidence="1">
    <location>
        <begin position="327"/>
        <end position="352"/>
    </location>
</feature>
<dbReference type="Proteomes" id="UP000295063">
    <property type="component" value="Unassembled WGS sequence"/>
</dbReference>
<feature type="transmembrane region" description="Helical" evidence="1">
    <location>
        <begin position="176"/>
        <end position="195"/>
    </location>
</feature>
<comment type="caution">
    <text evidence="2">The sequence shown here is derived from an EMBL/GenBank/DDBJ whole genome shotgun (WGS) entry which is preliminary data.</text>
</comment>
<proteinExistence type="predicted"/>
<reference evidence="2 3" key="1">
    <citation type="submission" date="2019-03" db="EMBL/GenBank/DDBJ databases">
        <title>Genomic Encyclopedia of Type Strains, Phase IV (KMG-IV): sequencing the most valuable type-strain genomes for metagenomic binning, comparative biology and taxonomic classification.</title>
        <authorList>
            <person name="Goeker M."/>
        </authorList>
    </citation>
    <scope>NUCLEOTIDE SEQUENCE [LARGE SCALE GENOMIC DNA]</scope>
    <source>
        <strain evidence="2 3">DSM 15969</strain>
    </source>
</reference>
<dbReference type="PANTHER" id="PTHR39556:SF1">
    <property type="entry name" value="PROTEIN, PUTATIVE-RELATED"/>
    <property type="match status" value="1"/>
</dbReference>
<dbReference type="AlphaFoldDB" id="A0A4V2Q897"/>
<feature type="transmembrane region" description="Helical" evidence="1">
    <location>
        <begin position="26"/>
        <end position="44"/>
    </location>
</feature>
<evidence type="ECO:0000313" key="2">
    <source>
        <dbReference type="EMBL" id="TCL35228.1"/>
    </source>
</evidence>
<feature type="transmembrane region" description="Helical" evidence="1">
    <location>
        <begin position="382"/>
        <end position="400"/>
    </location>
</feature>
<feature type="transmembrane region" description="Helical" evidence="1">
    <location>
        <begin position="241"/>
        <end position="258"/>
    </location>
</feature>